<dbReference type="AlphaFoldDB" id="A0A9E7JAA3"/>
<organism evidence="3 4">
    <name type="scientific">Musa troglodytarum</name>
    <name type="common">fe'i banana</name>
    <dbReference type="NCBI Taxonomy" id="320322"/>
    <lineage>
        <taxon>Eukaryota</taxon>
        <taxon>Viridiplantae</taxon>
        <taxon>Streptophyta</taxon>
        <taxon>Embryophyta</taxon>
        <taxon>Tracheophyta</taxon>
        <taxon>Spermatophyta</taxon>
        <taxon>Magnoliopsida</taxon>
        <taxon>Liliopsida</taxon>
        <taxon>Zingiberales</taxon>
        <taxon>Musaceae</taxon>
        <taxon>Musa</taxon>
    </lineage>
</organism>
<dbReference type="Gene3D" id="3.20.20.80">
    <property type="entry name" value="Glycosidases"/>
    <property type="match status" value="4"/>
</dbReference>
<dbReference type="SUPFAM" id="SSF51445">
    <property type="entry name" value="(Trans)glycosidases"/>
    <property type="match status" value="3"/>
</dbReference>
<dbReference type="InterPro" id="IPR001360">
    <property type="entry name" value="Glyco_hydro_1"/>
</dbReference>
<accession>A0A9E7JAA3</accession>
<protein>
    <submittedName>
        <fullName evidence="3">Glycosyl hydrolase family 1</fullName>
    </submittedName>
</protein>
<dbReference type="Proteomes" id="UP001055439">
    <property type="component" value="Chromosome 1"/>
</dbReference>
<dbReference type="GO" id="GO:0008422">
    <property type="term" value="F:beta-glucosidase activity"/>
    <property type="evidence" value="ECO:0007669"/>
    <property type="project" value="TreeGrafter"/>
</dbReference>
<evidence type="ECO:0000313" key="4">
    <source>
        <dbReference type="Proteomes" id="UP001055439"/>
    </source>
</evidence>
<comment type="similarity">
    <text evidence="1">Belongs to the glycosyl hydrolase 1 family.</text>
</comment>
<evidence type="ECO:0000256" key="1">
    <source>
        <dbReference type="ARBA" id="ARBA00010838"/>
    </source>
</evidence>
<proteinExistence type="inferred from homology"/>
<keyword evidence="3" id="KW-0378">Hydrolase</keyword>
<dbReference type="PANTHER" id="PTHR10353">
    <property type="entry name" value="GLYCOSYL HYDROLASE"/>
    <property type="match status" value="1"/>
</dbReference>
<feature type="region of interest" description="Disordered" evidence="2">
    <location>
        <begin position="164"/>
        <end position="185"/>
    </location>
</feature>
<dbReference type="PRINTS" id="PR00131">
    <property type="entry name" value="GLHYDRLASE1"/>
</dbReference>
<reference evidence="3" key="1">
    <citation type="submission" date="2022-05" db="EMBL/GenBank/DDBJ databases">
        <title>The Musa troglodytarum L. genome provides insights into the mechanism of non-climacteric behaviour and enrichment of carotenoids.</title>
        <authorList>
            <person name="Wang J."/>
        </authorList>
    </citation>
    <scope>NUCLEOTIDE SEQUENCE</scope>
    <source>
        <tissue evidence="3">Leaf</tissue>
    </source>
</reference>
<dbReference type="GO" id="GO:0005975">
    <property type="term" value="P:carbohydrate metabolic process"/>
    <property type="evidence" value="ECO:0007669"/>
    <property type="project" value="InterPro"/>
</dbReference>
<dbReference type="InterPro" id="IPR017853">
    <property type="entry name" value="GH"/>
</dbReference>
<dbReference type="EMBL" id="CP097502">
    <property type="protein sequence ID" value="URD73591.1"/>
    <property type="molecule type" value="Genomic_DNA"/>
</dbReference>
<sequence>MHSPRALSLALQPLPTNTATSTYQVEGMALKGGRGPSIWDAFIRMCSIRFSSFFSCVVPLLSLLSIGNPRFAAGAHQLNRMIPNNATADVSVDEYHHYKEDIDIMKKFNFDAYRFSISWSRIFPNGTGSINWEGVDYYDRLIDYLILQGMHLLTMLTSALRGMETESRTGSHSMSPGCVPSGSHPSSRASSPCCPSYQSAIHAAAGAHQLNRDASPEGFVFGTAASAYQVEGMALKGGRGPSIWDAFVRIPGMIPNNATADVSVDEYHHYKEDIDIMKKFNFDAYRFSISWSRIFPNGTGSINWEGVDYYDRLIDYLILQGITPYANLYHYDLPLALHKEYLGWLSRKILDAFANYADFCFERYGDRVKNWFTFNEPRVWLFCPGRCTNCKFGGNSTTEPYIVTHNLILSHAAAVKRYREKYQVDQKGKIGILLDFVWYEAYTRSANDEAAAQRARDFHWMVSSPLTYGYYPKSIQEIVKDRLPKFTADQVKMVKGSYDYVGVNQYTSYYMKDNGVTNPKPVSYQDDWHVEFKFDKDGVPIGPQANSGWLYIVPWGMYKAVTYVNVNYGDPVIILAENGMDQPGNVTLPEGLRDTNRINYYKSYITELKRAIDDGATVIGYFAWSLLDNFEWRLGYTSRFGLVYVDFKTNMRYPKESAYWFKNMLKKKKISHPHRQTTFKMCSIRFSSFFSCVVPLLSLLSIGNPRFAAGAHQLNRDAFPEGFVFGTAASAYQVEGMALKGGRGPSIWDAFVRIPGMIPNNATADVSVDEYHHYKEDIDIMKKFNFDAYRFSISWSRIFPNGTGSINWEGVDYYDRLIDYLILQGITPYANLYHYDLPLALHKEYLGWLSPKIVSMGMYKAVTYVNVNYGDPVIILAENGMDQPGNVTLPEGLQDTNRINYYKSYITELKRAIDDGATVIGYFAWSLLDNFEWRLGYTSRFNMRYPKESPRFKNMLRKEKNN</sequence>
<evidence type="ECO:0000313" key="3">
    <source>
        <dbReference type="EMBL" id="URD73591.1"/>
    </source>
</evidence>
<dbReference type="FunFam" id="3.20.20.80:FF:000041">
    <property type="entry name" value="Beta-glucosidase 7"/>
    <property type="match status" value="1"/>
</dbReference>
<name>A0A9E7JAA3_9LILI</name>
<keyword evidence="4" id="KW-1185">Reference proteome</keyword>
<gene>
    <name evidence="3" type="ORF">MUK42_05075</name>
</gene>
<dbReference type="OrthoDB" id="65569at2759"/>
<evidence type="ECO:0000256" key="2">
    <source>
        <dbReference type="SAM" id="MobiDB-lite"/>
    </source>
</evidence>
<dbReference type="PANTHER" id="PTHR10353:SF28">
    <property type="entry name" value="BETA-GLUCOSIDASE 44"/>
    <property type="match status" value="1"/>
</dbReference>
<dbReference type="Pfam" id="PF00232">
    <property type="entry name" value="Glyco_hydro_1"/>
    <property type="match status" value="3"/>
</dbReference>